<dbReference type="Gene3D" id="2.60.40.10">
    <property type="entry name" value="Immunoglobulins"/>
    <property type="match status" value="1"/>
</dbReference>
<sequence>MKSVFTLFSVLLASFSHSVPLDEENSVSGLKAPKVSWTEVGPSNGVSFLFNWDDVVSDKPEDPVKGYTAYLWEIKKTKIMEMNYLTGKPEELETEPEMVEEYLPEGIPMIVTVPANQTYAYFLKLKMGASYQIRVKAYTKTREGPFSSPTRHTVINKSTS</sequence>
<dbReference type="CDD" id="cd00063">
    <property type="entry name" value="FN3"/>
    <property type="match status" value="1"/>
</dbReference>
<dbReference type="AlphaFoldDB" id="A0A2A4J8Z4"/>
<organism evidence="3">
    <name type="scientific">Heliothis virescens</name>
    <name type="common">Tobacco budworm moth</name>
    <dbReference type="NCBI Taxonomy" id="7102"/>
    <lineage>
        <taxon>Eukaryota</taxon>
        <taxon>Metazoa</taxon>
        <taxon>Ecdysozoa</taxon>
        <taxon>Arthropoda</taxon>
        <taxon>Hexapoda</taxon>
        <taxon>Insecta</taxon>
        <taxon>Pterygota</taxon>
        <taxon>Neoptera</taxon>
        <taxon>Endopterygota</taxon>
        <taxon>Lepidoptera</taxon>
        <taxon>Glossata</taxon>
        <taxon>Ditrysia</taxon>
        <taxon>Noctuoidea</taxon>
        <taxon>Noctuidae</taxon>
        <taxon>Heliothinae</taxon>
        <taxon>Heliothis</taxon>
    </lineage>
</organism>
<dbReference type="EMBL" id="NWSH01002500">
    <property type="protein sequence ID" value="PCG68148.1"/>
    <property type="molecule type" value="Genomic_DNA"/>
</dbReference>
<keyword evidence="1" id="KW-0732">Signal</keyword>
<feature type="chain" id="PRO_5012901328" description="Fibronectin type-III domain-containing protein" evidence="1">
    <location>
        <begin position="19"/>
        <end position="160"/>
    </location>
</feature>
<evidence type="ECO:0000256" key="1">
    <source>
        <dbReference type="SAM" id="SignalP"/>
    </source>
</evidence>
<dbReference type="InterPro" id="IPR013783">
    <property type="entry name" value="Ig-like_fold"/>
</dbReference>
<gene>
    <name evidence="3" type="ORF">B5V51_5542</name>
</gene>
<proteinExistence type="predicted"/>
<feature type="signal peptide" evidence="1">
    <location>
        <begin position="1"/>
        <end position="18"/>
    </location>
</feature>
<evidence type="ECO:0000259" key="2">
    <source>
        <dbReference type="Pfam" id="PF00041"/>
    </source>
</evidence>
<feature type="domain" description="Fibronectin type-III" evidence="2">
    <location>
        <begin position="41"/>
        <end position="152"/>
    </location>
</feature>
<evidence type="ECO:0000313" key="3">
    <source>
        <dbReference type="EMBL" id="PCG68148.1"/>
    </source>
</evidence>
<comment type="caution">
    <text evidence="3">The sequence shown here is derived from an EMBL/GenBank/DDBJ whole genome shotgun (WGS) entry which is preliminary data.</text>
</comment>
<dbReference type="InterPro" id="IPR036116">
    <property type="entry name" value="FN3_sf"/>
</dbReference>
<reference evidence="3" key="1">
    <citation type="submission" date="2017-09" db="EMBL/GenBank/DDBJ databases">
        <title>Contemporary evolution of a Lepidopteran species, Heliothis virescens, in response to modern agricultural practices.</title>
        <authorList>
            <person name="Fritz M.L."/>
            <person name="Deyonke A.M."/>
            <person name="Papanicolaou A."/>
            <person name="Micinski S."/>
            <person name="Westbrook J."/>
            <person name="Gould F."/>
        </authorList>
    </citation>
    <scope>NUCLEOTIDE SEQUENCE [LARGE SCALE GENOMIC DNA]</scope>
    <source>
        <strain evidence="3">HvINT-</strain>
        <tissue evidence="3">Whole body</tissue>
    </source>
</reference>
<dbReference type="InterPro" id="IPR003961">
    <property type="entry name" value="FN3_dom"/>
</dbReference>
<accession>A0A2A4J8Z4</accession>
<name>A0A2A4J8Z4_HELVI</name>
<dbReference type="SUPFAM" id="SSF49265">
    <property type="entry name" value="Fibronectin type III"/>
    <property type="match status" value="1"/>
</dbReference>
<protein>
    <recommendedName>
        <fullName evidence="2">Fibronectin type-III domain-containing protein</fullName>
    </recommendedName>
</protein>
<dbReference type="Pfam" id="PF00041">
    <property type="entry name" value="fn3"/>
    <property type="match status" value="1"/>
</dbReference>